<dbReference type="GO" id="GO:0016791">
    <property type="term" value="F:phosphatase activity"/>
    <property type="evidence" value="ECO:0007669"/>
    <property type="project" value="TreeGrafter"/>
</dbReference>
<keyword evidence="1" id="KW-0378">Hydrolase</keyword>
<dbReference type="EMBL" id="CM000950">
    <property type="protein sequence ID" value="EDY63291.1"/>
    <property type="molecule type" value="Genomic_DNA"/>
</dbReference>
<dbReference type="InterPro" id="IPR000014">
    <property type="entry name" value="PAS"/>
</dbReference>
<dbReference type="AlphaFoldDB" id="B5H8Y0"/>
<keyword evidence="5" id="KW-1185">Reference proteome</keyword>
<reference evidence="5" key="1">
    <citation type="submission" date="2008-02" db="EMBL/GenBank/DDBJ databases">
        <authorList>
            <consortium name="The Broad Institute Genome Sequencing Platform"/>
            <person name="Fischbach M."/>
            <person name="Ward D."/>
            <person name="Young S."/>
            <person name="Jaffe D."/>
            <person name="Gnerre S."/>
            <person name="Berlin A."/>
            <person name="Heiman D."/>
            <person name="Hepburn T."/>
            <person name="Sykes S."/>
            <person name="Alvarado L."/>
            <person name="Kodira C.D."/>
            <person name="Straight P."/>
            <person name="Clardy J."/>
            <person name="Hung D."/>
            <person name="Kolter R."/>
            <person name="Mekalanos J."/>
            <person name="Walker S."/>
            <person name="Walsh C.T."/>
            <person name="Lander E."/>
            <person name="Galagan J."/>
            <person name="Nusbaum C."/>
            <person name="Birren B."/>
        </authorList>
    </citation>
    <scope>NUCLEOTIDE SEQUENCE [LARGE SCALE GENOMIC DNA]</scope>
    <source>
        <strain evidence="5">ATCC 25486 / DSM 40338 / CBS 914.69 / JCM 4507 / NBRC 13074 / NRRL 2958 / 5647</strain>
    </source>
</reference>
<dbReference type="eggNOG" id="COG2208">
    <property type="taxonomic scope" value="Bacteria"/>
</dbReference>
<dbReference type="PANTHER" id="PTHR43156">
    <property type="entry name" value="STAGE II SPORULATION PROTEIN E-RELATED"/>
    <property type="match status" value="1"/>
</dbReference>
<dbReference type="Pfam" id="PF08448">
    <property type="entry name" value="PAS_4"/>
    <property type="match status" value="1"/>
</dbReference>
<dbReference type="Gene3D" id="3.30.565.10">
    <property type="entry name" value="Histidine kinase-like ATPase, C-terminal domain"/>
    <property type="match status" value="1"/>
</dbReference>
<dbReference type="Pfam" id="PF13581">
    <property type="entry name" value="HATPase_c_2"/>
    <property type="match status" value="1"/>
</dbReference>
<dbReference type="Proteomes" id="UP000002805">
    <property type="component" value="Chromosome"/>
</dbReference>
<dbReference type="Gene3D" id="3.30.450.40">
    <property type="match status" value="1"/>
</dbReference>
<dbReference type="InterPro" id="IPR036457">
    <property type="entry name" value="PPM-type-like_dom_sf"/>
</dbReference>
<dbReference type="Gene3D" id="3.60.40.10">
    <property type="entry name" value="PPM-type phosphatase domain"/>
    <property type="match status" value="1"/>
</dbReference>
<dbReference type="InterPro" id="IPR029016">
    <property type="entry name" value="GAF-like_dom_sf"/>
</dbReference>
<accession>B5H8Y0</accession>
<dbReference type="PROSITE" id="PS50112">
    <property type="entry name" value="PAS"/>
    <property type="match status" value="1"/>
</dbReference>
<gene>
    <name evidence="4" type="ORF">SSDG_01518</name>
</gene>
<dbReference type="SMART" id="SM00331">
    <property type="entry name" value="PP2C_SIG"/>
    <property type="match status" value="1"/>
</dbReference>
<evidence type="ECO:0000313" key="4">
    <source>
        <dbReference type="EMBL" id="EDY63291.1"/>
    </source>
</evidence>
<feature type="compositionally biased region" description="Polar residues" evidence="2">
    <location>
        <begin position="19"/>
        <end position="29"/>
    </location>
</feature>
<feature type="domain" description="PAS" evidence="3">
    <location>
        <begin position="35"/>
        <end position="73"/>
    </location>
</feature>
<feature type="region of interest" description="Disordered" evidence="2">
    <location>
        <begin position="1"/>
        <end position="30"/>
    </location>
</feature>
<dbReference type="SUPFAM" id="SSF55785">
    <property type="entry name" value="PYP-like sensor domain (PAS domain)"/>
    <property type="match status" value="2"/>
</dbReference>
<dbReference type="InterPro" id="IPR052016">
    <property type="entry name" value="Bact_Sigma-Reg"/>
</dbReference>
<feature type="compositionally biased region" description="Polar residues" evidence="2">
    <location>
        <begin position="1"/>
        <end position="11"/>
    </location>
</feature>
<sequence length="814" mass="86664">MRHRTGSSGAPSGSDRRVSTSGHIVNTGSERPEDSALLVLDHDGRVLACTGGAVELTGLSAAELEGRTVEELLTDPGVWSSLRNHDAGGHSRSVRTALLHAEGSRRVQLDLLPVDGPLAARYLMRLVPAVVADRRDENDALLRALFSQSGIGLAVYDSELRLIRGISLPSDPRPSALLAGRRLGELLVPEDAASLEERLHRVVATGEPLIDFVTSARLGQAPERDRTVSLSALRMAGRDGLARGVAVTFTDVTEQERERSRSSLVATAASALGRSLEVGRNTQVLADLLVPAFADLACVDITEALLVGEEPGEFVTGAPLRRVSAVASGGEWPDQLYQQGSVIRVKTYESDRLRGGSAVIVPDLDDLRPRIAEDPERQRLVLAPGAASYMVVPLQARGHVLGAVSLWRSRDRAPFDARDAAVGEDICSRAALAIDNARRYTRERRTAESLQRSLLPRPVLKVTAAETAGVYVPGRTLAGTGGSWFDVITLSSSRVAFVVGNLRGHGLNAAAAMGSLRTAVRTLADLDPPPDELLTHLDDLVVRLADDEQPGEPEGTVRGATCLYAVYDPVSARALMASAGHAAPVLARSSGETGPVDMMPGPALGLEGAPFEPVEVELTPGDLLAFTAGSLSDAPAAGTGHVIDHLREVRGSGSGDAAAVSEIARDMLVPFLAHPPDDDAALLLARVSVSPEGSVVAWEFPADVRIVSEARALVTERLTVWGLDELVFTTELIVSELLTNAIRYAGGPVRVRLIRDQRLVCEVSDPSETQPHLRRARLTDEGGRGLFLIAQLAHRWGSRNTAAGKTIWTEQLLP</sequence>
<evidence type="ECO:0000313" key="5">
    <source>
        <dbReference type="Proteomes" id="UP000002805"/>
    </source>
</evidence>
<name>B5H8Y0_STRE2</name>
<organism evidence="4 5">
    <name type="scientific">Streptomyces pristinaespiralis (strain ATCC 25486 / DSM 40338 / CBS 914.69 / JCM 4507 / KCC S-0507 / NBRC 13074 / NRRL 2958 / 5647)</name>
    <dbReference type="NCBI Taxonomy" id="457429"/>
    <lineage>
        <taxon>Bacteria</taxon>
        <taxon>Bacillati</taxon>
        <taxon>Actinomycetota</taxon>
        <taxon>Actinomycetes</taxon>
        <taxon>Kitasatosporales</taxon>
        <taxon>Streptomycetaceae</taxon>
        <taxon>Streptomyces</taxon>
    </lineage>
</organism>
<reference evidence="5" key="2">
    <citation type="submission" date="2009-10" db="EMBL/GenBank/DDBJ databases">
        <title>The genome sequence of Streptomyces pristinaespiralis strain ATCC 25486.</title>
        <authorList>
            <consortium name="The Broad Institute Genome Sequencing Platform"/>
            <consortium name="Broad Institute Microbial Sequencing Center"/>
            <person name="Fischbach M."/>
            <person name="Godfrey P."/>
            <person name="Ward D."/>
            <person name="Young S."/>
            <person name="Zeng Q."/>
            <person name="Koehrsen M."/>
            <person name="Alvarado L."/>
            <person name="Berlin A.M."/>
            <person name="Bochicchio J."/>
            <person name="Borenstein D."/>
            <person name="Chapman S.B."/>
            <person name="Chen Z."/>
            <person name="Engels R."/>
            <person name="Freedman E."/>
            <person name="Gellesch M."/>
            <person name="Goldberg J."/>
            <person name="Griggs A."/>
            <person name="Gujja S."/>
            <person name="Heilman E.R."/>
            <person name="Heiman D.I."/>
            <person name="Hepburn T.A."/>
            <person name="Howarth C."/>
            <person name="Jen D."/>
            <person name="Larson L."/>
            <person name="Lewis B."/>
            <person name="Mehta T."/>
            <person name="Park D."/>
            <person name="Pearson M."/>
            <person name="Richards J."/>
            <person name="Roberts A."/>
            <person name="Saif S."/>
            <person name="Shea T.D."/>
            <person name="Shenoy N."/>
            <person name="Sisk P."/>
            <person name="Stolte C."/>
            <person name="Sykes S.N."/>
            <person name="Thomson T."/>
            <person name="Walk T."/>
            <person name="White J."/>
            <person name="Yandava C."/>
            <person name="Straight P."/>
            <person name="Clardy J."/>
            <person name="Hung D."/>
            <person name="Kolter R."/>
            <person name="Mekalanos J."/>
            <person name="Walker S."/>
            <person name="Walsh C.T."/>
            <person name="Wieland-Brown L.C."/>
            <person name="Haas B."/>
            <person name="Nusbaum C."/>
            <person name="Birren B."/>
        </authorList>
    </citation>
    <scope>NUCLEOTIDE SEQUENCE [LARGE SCALE GENOMIC DNA]</scope>
    <source>
        <strain evidence="5">ATCC 25486 / DSM 40338 / CBS 914.69 / JCM 4507 / NBRC 13074 / NRRL 2958 / 5647</strain>
    </source>
</reference>
<dbReference type="eggNOG" id="COG2203">
    <property type="taxonomic scope" value="Bacteria"/>
</dbReference>
<dbReference type="HOGENOM" id="CLU_000445_43_3_11"/>
<dbReference type="Pfam" id="PF01590">
    <property type="entry name" value="GAF"/>
    <property type="match status" value="1"/>
</dbReference>
<dbReference type="Gene3D" id="3.30.450.20">
    <property type="entry name" value="PAS domain"/>
    <property type="match status" value="2"/>
</dbReference>
<dbReference type="InterPro" id="IPR003594">
    <property type="entry name" value="HATPase_dom"/>
</dbReference>
<proteinExistence type="predicted"/>
<dbReference type="PANTHER" id="PTHR43156:SF2">
    <property type="entry name" value="STAGE II SPORULATION PROTEIN E"/>
    <property type="match status" value="1"/>
</dbReference>
<evidence type="ECO:0000256" key="1">
    <source>
        <dbReference type="ARBA" id="ARBA00022801"/>
    </source>
</evidence>
<dbReference type="InterPro" id="IPR013656">
    <property type="entry name" value="PAS_4"/>
</dbReference>
<protein>
    <submittedName>
        <fullName evidence="4">Magnesium or manganese-dependent protein phosphatase</fullName>
    </submittedName>
</protein>
<dbReference type="InterPro" id="IPR035965">
    <property type="entry name" value="PAS-like_dom_sf"/>
</dbReference>
<dbReference type="InterPro" id="IPR036890">
    <property type="entry name" value="HATPase_C_sf"/>
</dbReference>
<dbReference type="CDD" id="cd00130">
    <property type="entry name" value="PAS"/>
    <property type="match status" value="1"/>
</dbReference>
<dbReference type="SUPFAM" id="SSF55874">
    <property type="entry name" value="ATPase domain of HSP90 chaperone/DNA topoisomerase II/histidine kinase"/>
    <property type="match status" value="1"/>
</dbReference>
<dbReference type="SUPFAM" id="SSF55781">
    <property type="entry name" value="GAF domain-like"/>
    <property type="match status" value="1"/>
</dbReference>
<dbReference type="Pfam" id="PF07228">
    <property type="entry name" value="SpoIIE"/>
    <property type="match status" value="1"/>
</dbReference>
<dbReference type="InterPro" id="IPR003018">
    <property type="entry name" value="GAF"/>
</dbReference>
<dbReference type="FunFam" id="3.30.565.10:FF:000028">
    <property type="entry name" value="PAS sensor protein"/>
    <property type="match status" value="1"/>
</dbReference>
<dbReference type="CDD" id="cd16936">
    <property type="entry name" value="HATPase_RsbW-like"/>
    <property type="match status" value="1"/>
</dbReference>
<evidence type="ECO:0000259" key="3">
    <source>
        <dbReference type="PROSITE" id="PS50112"/>
    </source>
</evidence>
<evidence type="ECO:0000256" key="2">
    <source>
        <dbReference type="SAM" id="MobiDB-lite"/>
    </source>
</evidence>
<dbReference type="InterPro" id="IPR001932">
    <property type="entry name" value="PPM-type_phosphatase-like_dom"/>
</dbReference>